<evidence type="ECO:0000256" key="2">
    <source>
        <dbReference type="ARBA" id="ARBA00012176"/>
    </source>
</evidence>
<dbReference type="EC" id="3.5.1.89" evidence="2"/>
<dbReference type="GO" id="GO:0005783">
    <property type="term" value="C:endoplasmic reticulum"/>
    <property type="evidence" value="ECO:0007669"/>
    <property type="project" value="TreeGrafter"/>
</dbReference>
<proteinExistence type="inferred from homology"/>
<dbReference type="AlphaFoldDB" id="A0AAD5VPN2"/>
<dbReference type="InterPro" id="IPR024078">
    <property type="entry name" value="LmbE-like_dom_sf"/>
</dbReference>
<keyword evidence="5" id="KW-1185">Reference proteome</keyword>
<protein>
    <recommendedName>
        <fullName evidence="2">N-acetylglucosaminylphosphatidylinositol deacetylase</fullName>
        <ecNumber evidence="2">3.5.1.89</ecNumber>
    </recommendedName>
</protein>
<dbReference type="PANTHER" id="PTHR12993:SF11">
    <property type="entry name" value="N-ACETYLGLUCOSAMINYL-PHOSPHATIDYLINOSITOL DE-N-ACETYLASE"/>
    <property type="match status" value="1"/>
</dbReference>
<comment type="similarity">
    <text evidence="1">Belongs to the PIGL family.</text>
</comment>
<keyword evidence="3" id="KW-0732">Signal</keyword>
<dbReference type="GO" id="GO:0000225">
    <property type="term" value="F:N-acetylglucosaminylphosphatidylinositol deacetylase activity"/>
    <property type="evidence" value="ECO:0007669"/>
    <property type="project" value="UniProtKB-EC"/>
</dbReference>
<comment type="caution">
    <text evidence="4">The sequence shown here is derived from an EMBL/GenBank/DDBJ whole genome shotgun (WGS) entry which is preliminary data.</text>
</comment>
<dbReference type="Gene3D" id="3.40.50.10320">
    <property type="entry name" value="LmbE-like"/>
    <property type="match status" value="1"/>
</dbReference>
<feature type="signal peptide" evidence="3">
    <location>
        <begin position="1"/>
        <end position="19"/>
    </location>
</feature>
<feature type="chain" id="PRO_5042288177" description="N-acetylglucosaminylphosphatidylinositol deacetylase" evidence="3">
    <location>
        <begin position="20"/>
        <end position="288"/>
    </location>
</feature>
<dbReference type="Pfam" id="PF02585">
    <property type="entry name" value="PIG-L"/>
    <property type="match status" value="1"/>
</dbReference>
<organism evidence="4 5">
    <name type="scientific">Leucocoprinus birnbaumii</name>
    <dbReference type="NCBI Taxonomy" id="56174"/>
    <lineage>
        <taxon>Eukaryota</taxon>
        <taxon>Fungi</taxon>
        <taxon>Dikarya</taxon>
        <taxon>Basidiomycota</taxon>
        <taxon>Agaricomycotina</taxon>
        <taxon>Agaricomycetes</taxon>
        <taxon>Agaricomycetidae</taxon>
        <taxon>Agaricales</taxon>
        <taxon>Agaricineae</taxon>
        <taxon>Agaricaceae</taxon>
        <taxon>Leucocoprinus</taxon>
    </lineage>
</organism>
<evidence type="ECO:0000256" key="1">
    <source>
        <dbReference type="ARBA" id="ARBA00006066"/>
    </source>
</evidence>
<evidence type="ECO:0000256" key="3">
    <source>
        <dbReference type="SAM" id="SignalP"/>
    </source>
</evidence>
<sequence length="288" mass="32536">MLRPTFIIIVLSLLTVLLSSPLELGNFNSDSRKAQQARILLVTAHPDDECLFFGPTILALETTDAIVFALSLSVGNSYGLGSTRTTEFHKSYEVLGVPAERRWIVDHPSLQDNITATWDPKIIGQEIIPYITSNNIDIVLTFDYAGISSHPNHISLPYGVAHLIQTLYALGKPTPRLYTLTTVPLFAKYTSILSPLSTKLDVSMIKVSAWLRALVSKSGIIDESISLSRQETVSDARTNPLFVSGIPEYMRALLAMRKHESQFVWFRWLYVVFSRYMWINEWLEVQMR</sequence>
<reference evidence="4" key="1">
    <citation type="submission" date="2022-07" db="EMBL/GenBank/DDBJ databases">
        <title>Genome Sequence of Leucocoprinus birnbaumii.</title>
        <authorList>
            <person name="Buettner E."/>
        </authorList>
    </citation>
    <scope>NUCLEOTIDE SEQUENCE</scope>
    <source>
        <strain evidence="4">VT141</strain>
    </source>
</reference>
<dbReference type="EMBL" id="JANIEX010000513">
    <property type="protein sequence ID" value="KAJ3566099.1"/>
    <property type="molecule type" value="Genomic_DNA"/>
</dbReference>
<gene>
    <name evidence="4" type="ORF">NP233_g7210</name>
</gene>
<evidence type="ECO:0000313" key="5">
    <source>
        <dbReference type="Proteomes" id="UP001213000"/>
    </source>
</evidence>
<dbReference type="Proteomes" id="UP001213000">
    <property type="component" value="Unassembled WGS sequence"/>
</dbReference>
<accession>A0AAD5VPN2</accession>
<dbReference type="PANTHER" id="PTHR12993">
    <property type="entry name" value="N-ACETYLGLUCOSAMINYL-PHOSPHATIDYLINOSITOL DE-N-ACETYLASE-RELATED"/>
    <property type="match status" value="1"/>
</dbReference>
<evidence type="ECO:0000313" key="4">
    <source>
        <dbReference type="EMBL" id="KAJ3566099.1"/>
    </source>
</evidence>
<dbReference type="InterPro" id="IPR003737">
    <property type="entry name" value="GlcNAc_PI_deacetylase-related"/>
</dbReference>
<dbReference type="SUPFAM" id="SSF102588">
    <property type="entry name" value="LmbE-like"/>
    <property type="match status" value="1"/>
</dbReference>
<name>A0AAD5VPN2_9AGAR</name>